<feature type="region of interest" description="Disordered" evidence="1">
    <location>
        <begin position="19"/>
        <end position="53"/>
    </location>
</feature>
<dbReference type="EMBL" id="CM009755">
    <property type="protein sequence ID" value="PUZ47588.1"/>
    <property type="molecule type" value="Genomic_DNA"/>
</dbReference>
<dbReference type="Gramene" id="PUZ47588">
    <property type="protein sequence ID" value="PUZ47588"/>
    <property type="gene ID" value="GQ55_7G177800"/>
</dbReference>
<dbReference type="Proteomes" id="UP000244336">
    <property type="component" value="Chromosome 7"/>
</dbReference>
<proteinExistence type="predicted"/>
<accession>A0A2T7CW77</accession>
<reference evidence="2 3" key="1">
    <citation type="submission" date="2018-04" db="EMBL/GenBank/DDBJ databases">
        <title>WGS assembly of Panicum hallii var. hallii HAL2.</title>
        <authorList>
            <person name="Lovell J."/>
            <person name="Jenkins J."/>
            <person name="Lowry D."/>
            <person name="Mamidi S."/>
            <person name="Sreedasyam A."/>
            <person name="Weng X."/>
            <person name="Barry K."/>
            <person name="Bonette J."/>
            <person name="Campitelli B."/>
            <person name="Daum C."/>
            <person name="Gordon S."/>
            <person name="Gould B."/>
            <person name="Lipzen A."/>
            <person name="MacQueen A."/>
            <person name="Palacio-Mejia J."/>
            <person name="Plott C."/>
            <person name="Shakirov E."/>
            <person name="Shu S."/>
            <person name="Yoshinaga Y."/>
            <person name="Zane M."/>
            <person name="Rokhsar D."/>
            <person name="Grimwood J."/>
            <person name="Schmutz J."/>
            <person name="Juenger T."/>
        </authorList>
    </citation>
    <scope>NUCLEOTIDE SEQUENCE [LARGE SCALE GENOMIC DNA]</scope>
    <source>
        <strain evidence="3">cv. HAL2</strain>
    </source>
</reference>
<evidence type="ECO:0000256" key="1">
    <source>
        <dbReference type="SAM" id="MobiDB-lite"/>
    </source>
</evidence>
<name>A0A2T7CW77_9POAL</name>
<gene>
    <name evidence="2" type="ORF">GQ55_7G177800</name>
</gene>
<sequence>METKGAACLFVAAASPARRRGGRRVPSSLAHPVAHRPLSSIRPAGLGLPRSSNRPIGGALRTEACHWRRAGTGRCRCRRMCRRRQRGEERLRCGAGTARRRPLPRPFPTHAAAKAAAVALLRCHRAAPARCC</sequence>
<protein>
    <submittedName>
        <fullName evidence="2">Uncharacterized protein</fullName>
    </submittedName>
</protein>
<keyword evidence="3" id="KW-1185">Reference proteome</keyword>
<organism evidence="2 3">
    <name type="scientific">Panicum hallii var. hallii</name>
    <dbReference type="NCBI Taxonomy" id="1504633"/>
    <lineage>
        <taxon>Eukaryota</taxon>
        <taxon>Viridiplantae</taxon>
        <taxon>Streptophyta</taxon>
        <taxon>Embryophyta</taxon>
        <taxon>Tracheophyta</taxon>
        <taxon>Spermatophyta</taxon>
        <taxon>Magnoliopsida</taxon>
        <taxon>Liliopsida</taxon>
        <taxon>Poales</taxon>
        <taxon>Poaceae</taxon>
        <taxon>PACMAD clade</taxon>
        <taxon>Panicoideae</taxon>
        <taxon>Panicodae</taxon>
        <taxon>Paniceae</taxon>
        <taxon>Panicinae</taxon>
        <taxon>Panicum</taxon>
        <taxon>Panicum sect. Panicum</taxon>
    </lineage>
</organism>
<evidence type="ECO:0000313" key="2">
    <source>
        <dbReference type="EMBL" id="PUZ47588.1"/>
    </source>
</evidence>
<evidence type="ECO:0000313" key="3">
    <source>
        <dbReference type="Proteomes" id="UP000244336"/>
    </source>
</evidence>
<dbReference type="AlphaFoldDB" id="A0A2T7CW77"/>